<organism evidence="3 4">
    <name type="scientific">Centaurea solstitialis</name>
    <name type="common">yellow star-thistle</name>
    <dbReference type="NCBI Taxonomy" id="347529"/>
    <lineage>
        <taxon>Eukaryota</taxon>
        <taxon>Viridiplantae</taxon>
        <taxon>Streptophyta</taxon>
        <taxon>Embryophyta</taxon>
        <taxon>Tracheophyta</taxon>
        <taxon>Spermatophyta</taxon>
        <taxon>Magnoliopsida</taxon>
        <taxon>eudicotyledons</taxon>
        <taxon>Gunneridae</taxon>
        <taxon>Pentapetalae</taxon>
        <taxon>asterids</taxon>
        <taxon>campanulids</taxon>
        <taxon>Asterales</taxon>
        <taxon>Asteraceae</taxon>
        <taxon>Carduoideae</taxon>
        <taxon>Cardueae</taxon>
        <taxon>Centaureinae</taxon>
        <taxon>Centaurea</taxon>
    </lineage>
</organism>
<accession>A0AA38WM09</accession>
<dbReference type="Proteomes" id="UP001172457">
    <property type="component" value="Chromosome 3"/>
</dbReference>
<keyword evidence="4" id="KW-1185">Reference proteome</keyword>
<dbReference type="SMART" id="SM00239">
    <property type="entry name" value="C2"/>
    <property type="match status" value="1"/>
</dbReference>
<name>A0AA38WM09_9ASTR</name>
<dbReference type="InterPro" id="IPR035892">
    <property type="entry name" value="C2_domain_sf"/>
</dbReference>
<proteinExistence type="predicted"/>
<reference evidence="3" key="1">
    <citation type="submission" date="2023-03" db="EMBL/GenBank/DDBJ databases">
        <title>Chromosome-scale reference genome and RAD-based genetic map of yellow starthistle (Centaurea solstitialis) reveal putative structural variation and QTLs associated with invader traits.</title>
        <authorList>
            <person name="Reatini B."/>
            <person name="Cang F.A."/>
            <person name="Jiang Q."/>
            <person name="Mckibben M.T.W."/>
            <person name="Barker M.S."/>
            <person name="Rieseberg L.H."/>
            <person name="Dlugosch K.M."/>
        </authorList>
    </citation>
    <scope>NUCLEOTIDE SEQUENCE</scope>
    <source>
        <strain evidence="3">CAN-66</strain>
        <tissue evidence="3">Leaf</tissue>
    </source>
</reference>
<dbReference type="Pfam" id="PF00168">
    <property type="entry name" value="C2"/>
    <property type="match status" value="1"/>
</dbReference>
<evidence type="ECO:0000256" key="1">
    <source>
        <dbReference type="SAM" id="MobiDB-lite"/>
    </source>
</evidence>
<dbReference type="SUPFAM" id="SSF49562">
    <property type="entry name" value="C2 domain (Calcium/lipid-binding domain, CaLB)"/>
    <property type="match status" value="1"/>
</dbReference>
<protein>
    <recommendedName>
        <fullName evidence="2">C2 domain-containing protein</fullName>
    </recommendedName>
</protein>
<dbReference type="EMBL" id="JARYMX010000003">
    <property type="protein sequence ID" value="KAJ9554689.1"/>
    <property type="molecule type" value="Genomic_DNA"/>
</dbReference>
<dbReference type="PANTHER" id="PTHR32246:SF173">
    <property type="entry name" value="C2 DOMAIN-CONTAINING PROTEIN"/>
    <property type="match status" value="1"/>
</dbReference>
<sequence length="173" mass="19352">MECRTLDLTLISAKDLKDISLFAFGKMDVYAVVSISGTVRKLRTPLNKCGGPNPTWNSPMRFMVYVGGAMDKCLVIKIKAIGMFTNWKLGQVKVPIKELMESVKSDDGSPMHVVSYRLRRPSGKTTKGEVCCSYKFGEKFMFNGLNHPPPYVGYPPQQHPTDSESDSYMQGRT</sequence>
<evidence type="ECO:0000313" key="4">
    <source>
        <dbReference type="Proteomes" id="UP001172457"/>
    </source>
</evidence>
<feature type="domain" description="C2" evidence="2">
    <location>
        <begin position="1"/>
        <end position="110"/>
    </location>
</feature>
<feature type="region of interest" description="Disordered" evidence="1">
    <location>
        <begin position="151"/>
        <end position="173"/>
    </location>
</feature>
<dbReference type="AlphaFoldDB" id="A0AA38WM09"/>
<evidence type="ECO:0000313" key="3">
    <source>
        <dbReference type="EMBL" id="KAJ9554689.1"/>
    </source>
</evidence>
<evidence type="ECO:0000259" key="2">
    <source>
        <dbReference type="PROSITE" id="PS50004"/>
    </source>
</evidence>
<dbReference type="InterPro" id="IPR044750">
    <property type="entry name" value="C2_SRC2/BAP"/>
</dbReference>
<dbReference type="CDD" id="cd04051">
    <property type="entry name" value="C2_SRC2_like"/>
    <property type="match status" value="1"/>
</dbReference>
<dbReference type="PANTHER" id="PTHR32246">
    <property type="entry name" value="INGRESSION PROTEIN FIC1"/>
    <property type="match status" value="1"/>
</dbReference>
<dbReference type="GO" id="GO:0006952">
    <property type="term" value="P:defense response"/>
    <property type="evidence" value="ECO:0007669"/>
    <property type="project" value="InterPro"/>
</dbReference>
<comment type="caution">
    <text evidence="3">The sequence shown here is derived from an EMBL/GenBank/DDBJ whole genome shotgun (WGS) entry which is preliminary data.</text>
</comment>
<gene>
    <name evidence="3" type="ORF">OSB04_009303</name>
</gene>
<dbReference type="PROSITE" id="PS50004">
    <property type="entry name" value="C2"/>
    <property type="match status" value="1"/>
</dbReference>
<dbReference type="Gene3D" id="2.60.40.150">
    <property type="entry name" value="C2 domain"/>
    <property type="match status" value="1"/>
</dbReference>
<dbReference type="InterPro" id="IPR000008">
    <property type="entry name" value="C2_dom"/>
</dbReference>